<organism evidence="4 5">
    <name type="scientific">Sphingobacterium bambusae</name>
    <dbReference type="NCBI Taxonomy" id="662858"/>
    <lineage>
        <taxon>Bacteria</taxon>
        <taxon>Pseudomonadati</taxon>
        <taxon>Bacteroidota</taxon>
        <taxon>Sphingobacteriia</taxon>
        <taxon>Sphingobacteriales</taxon>
        <taxon>Sphingobacteriaceae</taxon>
        <taxon>Sphingobacterium</taxon>
    </lineage>
</organism>
<comment type="caution">
    <text evidence="4">The sequence shown here is derived from an EMBL/GenBank/DDBJ whole genome shotgun (WGS) entry which is preliminary data.</text>
</comment>
<feature type="transmembrane region" description="Helical" evidence="2">
    <location>
        <begin position="277"/>
        <end position="295"/>
    </location>
</feature>
<reference evidence="5" key="1">
    <citation type="journal article" date="2019" name="Int. J. Syst. Evol. Microbiol.">
        <title>The Global Catalogue of Microorganisms (GCM) 10K type strain sequencing project: providing services to taxonomists for standard genome sequencing and annotation.</title>
        <authorList>
            <consortium name="The Broad Institute Genomics Platform"/>
            <consortium name="The Broad Institute Genome Sequencing Center for Infectious Disease"/>
            <person name="Wu L."/>
            <person name="Ma J."/>
        </authorList>
    </citation>
    <scope>NUCLEOTIDE SEQUENCE [LARGE SCALE GENOMIC DNA]</scope>
    <source>
        <strain evidence="5">KCTC 22814</strain>
    </source>
</reference>
<keyword evidence="2" id="KW-0812">Transmembrane</keyword>
<keyword evidence="2" id="KW-1133">Transmembrane helix</keyword>
<protein>
    <submittedName>
        <fullName evidence="4">TPM domain-containing protein</fullName>
    </submittedName>
</protein>
<accession>A0ABW6BDB8</accession>
<evidence type="ECO:0000256" key="2">
    <source>
        <dbReference type="SAM" id="Phobius"/>
    </source>
</evidence>
<sequence length="508" mass="56863">MHTLLIFRRDIRRYLLLLTPLLWMCSPALGQYTVSSLPHPMEHDKNAYVSNPDGILSAGTLEQINTISRAIEERSGSEYAVVVINDFEGLDIFEFALSVFKTWGIGKNGADNGLLLVVAKDRREYRFVSGYGLEGIFPDVYVHRMGEKYLVPNFRNGDYDAGVLEVSRAVEQALLADDVQAELERMMPEARPYMSFRNENFLFALSVIALYAILYFWLDRSGGKWKGALKYEKKQGCTGWFAYVLLSIPAAGFTLLFLMLFFAVFLNDMERLFQASGIPYLLALCGSYVLLFKIYEIRGQIKKSFLDEENKLKALQQFQRAAIVPYLFSPLMLFSFFALLRKYRKTAVRFAAPDDSGNWERQNRDVVDLKTFKSYLSAGQLKEESLETKFYEVWINKLTKERRVLSWDGKSTHAVCPSCGFKTYKLRDSKTLKAATYSSTGLRKLFNRCAFCKHNEDLGTETIPKKTRSSSSSGGSSGGGWSGGGSSSSGGGSFGGGSSGGGGAGGRW</sequence>
<gene>
    <name evidence="4" type="ORF">ACFS7Y_08530</name>
</gene>
<evidence type="ECO:0000256" key="1">
    <source>
        <dbReference type="SAM" id="MobiDB-lite"/>
    </source>
</evidence>
<dbReference type="Proteomes" id="UP001597525">
    <property type="component" value="Unassembled WGS sequence"/>
</dbReference>
<evidence type="ECO:0000259" key="3">
    <source>
        <dbReference type="Pfam" id="PF04536"/>
    </source>
</evidence>
<dbReference type="Gene3D" id="3.10.310.50">
    <property type="match status" value="1"/>
</dbReference>
<name>A0ABW6BDB8_9SPHI</name>
<keyword evidence="2" id="KW-0472">Membrane</keyword>
<feature type="transmembrane region" description="Helical" evidence="2">
    <location>
        <begin position="201"/>
        <end position="218"/>
    </location>
</feature>
<dbReference type="EMBL" id="JBHUPB010000006">
    <property type="protein sequence ID" value="MFD2967431.1"/>
    <property type="molecule type" value="Genomic_DNA"/>
</dbReference>
<dbReference type="PANTHER" id="PTHR30373">
    <property type="entry name" value="UPF0603 PROTEIN YGCG"/>
    <property type="match status" value="1"/>
</dbReference>
<dbReference type="PANTHER" id="PTHR30373:SF2">
    <property type="entry name" value="UPF0603 PROTEIN YGCG"/>
    <property type="match status" value="1"/>
</dbReference>
<proteinExistence type="predicted"/>
<feature type="domain" description="TPM" evidence="3">
    <location>
        <begin position="49"/>
        <end position="172"/>
    </location>
</feature>
<feature type="transmembrane region" description="Helical" evidence="2">
    <location>
        <begin position="321"/>
        <end position="340"/>
    </location>
</feature>
<evidence type="ECO:0000313" key="5">
    <source>
        <dbReference type="Proteomes" id="UP001597525"/>
    </source>
</evidence>
<keyword evidence="5" id="KW-1185">Reference proteome</keyword>
<feature type="transmembrane region" description="Helical" evidence="2">
    <location>
        <begin position="239"/>
        <end position="265"/>
    </location>
</feature>
<dbReference type="Pfam" id="PF04536">
    <property type="entry name" value="TPM_phosphatase"/>
    <property type="match status" value="1"/>
</dbReference>
<evidence type="ECO:0000313" key="4">
    <source>
        <dbReference type="EMBL" id="MFD2967431.1"/>
    </source>
</evidence>
<feature type="compositionally biased region" description="Gly residues" evidence="1">
    <location>
        <begin position="475"/>
        <end position="508"/>
    </location>
</feature>
<dbReference type="RefSeq" id="WP_320186214.1">
    <property type="nucleotide sequence ID" value="NZ_CP138332.1"/>
</dbReference>
<dbReference type="InterPro" id="IPR007621">
    <property type="entry name" value="TPM_dom"/>
</dbReference>
<feature type="region of interest" description="Disordered" evidence="1">
    <location>
        <begin position="462"/>
        <end position="508"/>
    </location>
</feature>